<feature type="compositionally biased region" description="Polar residues" evidence="1">
    <location>
        <begin position="234"/>
        <end position="252"/>
    </location>
</feature>
<feature type="region of interest" description="Disordered" evidence="1">
    <location>
        <begin position="1"/>
        <end position="111"/>
    </location>
</feature>
<proteinExistence type="predicted"/>
<feature type="compositionally biased region" description="Low complexity" evidence="1">
    <location>
        <begin position="7"/>
        <end position="16"/>
    </location>
</feature>
<name>A0A0N5BU65_STREA</name>
<protein>
    <submittedName>
        <fullName evidence="3">Hap4_Hap_bind domain-containing protein</fullName>
    </submittedName>
</protein>
<feature type="compositionally biased region" description="Low complexity" evidence="1">
    <location>
        <begin position="49"/>
        <end position="61"/>
    </location>
</feature>
<evidence type="ECO:0000313" key="2">
    <source>
        <dbReference type="Proteomes" id="UP000046392"/>
    </source>
</evidence>
<accession>A0A0N5BU65</accession>
<evidence type="ECO:0000256" key="1">
    <source>
        <dbReference type="SAM" id="MobiDB-lite"/>
    </source>
</evidence>
<feature type="compositionally biased region" description="Polar residues" evidence="1">
    <location>
        <begin position="184"/>
        <end position="193"/>
    </location>
</feature>
<feature type="region of interest" description="Disordered" evidence="1">
    <location>
        <begin position="184"/>
        <end position="282"/>
    </location>
</feature>
<dbReference type="Proteomes" id="UP000046392">
    <property type="component" value="Unplaced"/>
</dbReference>
<organism evidence="2 3">
    <name type="scientific">Strongyloides papillosus</name>
    <name type="common">Intestinal threadworm</name>
    <dbReference type="NCBI Taxonomy" id="174720"/>
    <lineage>
        <taxon>Eukaryota</taxon>
        <taxon>Metazoa</taxon>
        <taxon>Ecdysozoa</taxon>
        <taxon>Nematoda</taxon>
        <taxon>Chromadorea</taxon>
        <taxon>Rhabditida</taxon>
        <taxon>Tylenchina</taxon>
        <taxon>Panagrolaimomorpha</taxon>
        <taxon>Strongyloidoidea</taxon>
        <taxon>Strongyloididae</taxon>
        <taxon>Strongyloides</taxon>
    </lineage>
</organism>
<feature type="compositionally biased region" description="Polar residues" evidence="1">
    <location>
        <begin position="17"/>
        <end position="48"/>
    </location>
</feature>
<feature type="compositionally biased region" description="Basic and acidic residues" evidence="1">
    <location>
        <begin position="253"/>
        <end position="266"/>
    </location>
</feature>
<reference evidence="3" key="1">
    <citation type="submission" date="2017-02" db="UniProtKB">
        <authorList>
            <consortium name="WormBaseParasite"/>
        </authorList>
    </citation>
    <scope>IDENTIFICATION</scope>
</reference>
<feature type="compositionally biased region" description="Low complexity" evidence="1">
    <location>
        <begin position="74"/>
        <end position="109"/>
    </location>
</feature>
<dbReference type="AlphaFoldDB" id="A0A0N5BU65"/>
<dbReference type="WBParaSite" id="SPAL_0000938600.1">
    <property type="protein sequence ID" value="SPAL_0000938600.1"/>
    <property type="gene ID" value="SPAL_0000938600"/>
</dbReference>
<dbReference type="STRING" id="174720.A0A0N5BU65"/>
<evidence type="ECO:0000313" key="3">
    <source>
        <dbReference type="WBParaSite" id="SPAL_0000938600.1"/>
    </source>
</evidence>
<keyword evidence="2" id="KW-1185">Reference proteome</keyword>
<feature type="compositionally biased region" description="Polar residues" evidence="1">
    <location>
        <begin position="212"/>
        <end position="224"/>
    </location>
</feature>
<sequence>GQKHVTQQQSQQLQSQVGQNYVSTNTPQSQQHIQVNKPQQSNINSMQQPGGNKKNTKPTTTANRTIPKKKTIQTPTTTPNTSFNNSMNNSSSKLQTTPTTSTQQTPTVTNDNSLQANQMAVRLSLENLHQISRISEEIEKLRQLQIKTGQNQSAKIKSLEDKRGLIFISALQQQHNVTTQIQTPISKTTSLSQPKPLLNTPKNKGQNKRNQKVSTTTTGIQGESGTPKMAPFTIMSNVNKQNNSSNRTPSSIKDNKNINRTMDKKSLQHSGTTDINGKNIYL</sequence>